<dbReference type="SUPFAM" id="SSF48452">
    <property type="entry name" value="TPR-like"/>
    <property type="match status" value="1"/>
</dbReference>
<evidence type="ECO:0000313" key="2">
    <source>
        <dbReference type="Proteomes" id="UP001597214"/>
    </source>
</evidence>
<dbReference type="Pfam" id="PF14559">
    <property type="entry name" value="TPR_19"/>
    <property type="match status" value="1"/>
</dbReference>
<accession>A0ABW4LLC5</accession>
<proteinExistence type="predicted"/>
<dbReference type="InterPro" id="IPR011990">
    <property type="entry name" value="TPR-like_helical_dom_sf"/>
</dbReference>
<reference evidence="2" key="1">
    <citation type="journal article" date="2019" name="Int. J. Syst. Evol. Microbiol.">
        <title>The Global Catalogue of Microorganisms (GCM) 10K type strain sequencing project: providing services to taxonomists for standard genome sequencing and annotation.</title>
        <authorList>
            <consortium name="The Broad Institute Genomics Platform"/>
            <consortium name="The Broad Institute Genome Sequencing Center for Infectious Disease"/>
            <person name="Wu L."/>
            <person name="Ma J."/>
        </authorList>
    </citation>
    <scope>NUCLEOTIDE SEQUENCE [LARGE SCALE GENOMIC DNA]</scope>
    <source>
        <strain evidence="2">CCUG 49339</strain>
    </source>
</reference>
<dbReference type="Gene3D" id="1.25.40.10">
    <property type="entry name" value="Tetratricopeptide repeat domain"/>
    <property type="match status" value="1"/>
</dbReference>
<gene>
    <name evidence="1" type="ORF">ACFSCX_05405</name>
</gene>
<name>A0ABW4LLC5_9BACI</name>
<dbReference type="SUPFAM" id="SSF116965">
    <property type="entry name" value="Hypothetical protein MPN330"/>
    <property type="match status" value="1"/>
</dbReference>
<comment type="caution">
    <text evidence="1">The sequence shown here is derived from an EMBL/GenBank/DDBJ whole genome shotgun (WGS) entry which is preliminary data.</text>
</comment>
<dbReference type="Proteomes" id="UP001597214">
    <property type="component" value="Unassembled WGS sequence"/>
</dbReference>
<dbReference type="EMBL" id="JBHUEM010000004">
    <property type="protein sequence ID" value="MFD1735995.1"/>
    <property type="molecule type" value="Genomic_DNA"/>
</dbReference>
<organism evidence="1 2">
    <name type="scientific">Bacillus salitolerans</name>
    <dbReference type="NCBI Taxonomy" id="1437434"/>
    <lineage>
        <taxon>Bacteria</taxon>
        <taxon>Bacillati</taxon>
        <taxon>Bacillota</taxon>
        <taxon>Bacilli</taxon>
        <taxon>Bacillales</taxon>
        <taxon>Bacillaceae</taxon>
        <taxon>Bacillus</taxon>
    </lineage>
</organism>
<keyword evidence="2" id="KW-1185">Reference proteome</keyword>
<dbReference type="RefSeq" id="WP_377927131.1">
    <property type="nucleotide sequence ID" value="NZ_JBHUEM010000004.1"/>
</dbReference>
<evidence type="ECO:0000313" key="1">
    <source>
        <dbReference type="EMBL" id="MFD1735995.1"/>
    </source>
</evidence>
<sequence>MENREKDHNVVPFPNLKQRILEKGMDAIKHKQFDEALDLLQQALPLEEQIDEVYLGIVVCLFELGHLEEAKEKCQLMLKQDIGDYYDVLQIYLTILIQLRKYDEVETTIEAVLQEGKIPSQTVENFYKLLDFSRKMTRYDDKENALIDVGLLVDDVSIADQWNIIQALRNEKQNISYAYQTLEEFLLDDTKHPLLKTAILEMYVEKGIVRNIKVEKFGLTMDVQTTELHEVPSHSFTLRVLQSLDQALGNENPSLFELVKDMWHRHLLVMYPFIPEPEQPNLWSAGLHKVGYDTHGIDVDLDELTVLYGITINDLLFSSSRIREIEEISYI</sequence>
<protein>
    <submittedName>
        <fullName evidence="1">Tetratricopeptide repeat protein</fullName>
    </submittedName>
</protein>